<dbReference type="PROSITE" id="PS50948">
    <property type="entry name" value="PAN"/>
    <property type="match status" value="1"/>
</dbReference>
<dbReference type="Proteomes" id="UP000015104">
    <property type="component" value="Unassembled WGS sequence"/>
</dbReference>
<keyword evidence="1" id="KW-0472">Membrane</keyword>
<evidence type="ECO:0000313" key="5">
    <source>
        <dbReference type="Proteomes" id="UP000015104"/>
    </source>
</evidence>
<dbReference type="InterPro" id="IPR003609">
    <property type="entry name" value="Pan_app"/>
</dbReference>
<sequence>MLLLTVFVITWTTIINEVYSVMPVDLPLNIEDGNWLIKATLAIKDNSKQIQIKEYIKSANGTVRGKIEVKIDNDDPIYIFYTNANNKERLYVSGAFCNHYSYNHGWSRYLTKIGNTFVNYLILLGPSVIFRINGHSPIWNRDKDEVIRGVNYHSAYTDLGWTLKVWFYFKGDRLEGLKRPSRAYFSGYDEYSVWDRKGQYWFDFYTIARVDQNFDTIVTPKPGLVCDQYLSYPSAKARAPFPKLTQHTIHFIARTKSLNAGPTKKEEVYADEKYQILRIKSSTYGKDNKILTNDILYDYELGLEYGFTQEGNFSASPMSLSAPGIVEDTPFTYGNYKLNLNRLLNFDLNYRYLGPVFFEDRDEIGVHAWEILNKDMEVGGKVYPNVVTTQYFSGITDGRTGYTLVGTTKKAYDSNMQDVEAWFWDLGNSSDDTDSCTEKKLLASLTTTYFDIGFKMSSSDSMGKFSVEDFYVETKAKKTIKFFFNCTDVPCNYLKQYSYQIQDAVKKALVNTGTISASRITNIETIIDSNEIIIYVTILDFPRLKNAFKMQNMKLSEKTFTTLTSIRVDDDEACLRTNSYKHEPFTAIAFCKAENGGFCYRIDGAKVKLVEKENNGISCSVYMTPLKNIYRYSRELPLENIHERLGHIKISLTSPNDNEMFTLTPYQVTDVTKVNDDAPLTNSLYEKIIENTKLIEDKLNTIQVVGTNDLGSCRRKCILSAENNCQSFSFCDFSGRVECFLSTVTKISSEKITHDRSCETYLIDNLTKYKKIAFKRFNNIEQSVASESSLEKCASLCSNSESCKSFQFCSGSCSLAGYYTDESSVLSDSCNIYIPKVLDRFELTGKWIVADLFHTELNLNADQCAALCFQWSDNGTMCKSFNFCPTHGKTSSLCHLSKYSIHDASVKLIHSDTCQNYEKTEYSVNEQLNNINKVTHSWTIFGILVLFITTGLISGVAVAVGYFKFASFNRDAFQIYNRNTFSWSKQLNDERQSVNGDGLLQMSSEYAIPVNE</sequence>
<dbReference type="AlphaFoldDB" id="T1K0C1"/>
<accession>T1K0C1</accession>
<reference evidence="4" key="2">
    <citation type="submission" date="2015-06" db="UniProtKB">
        <authorList>
            <consortium name="EnsemblMetazoa"/>
        </authorList>
    </citation>
    <scope>IDENTIFICATION</scope>
</reference>
<dbReference type="SUPFAM" id="SSF57414">
    <property type="entry name" value="Hairpin loop containing domain-like"/>
    <property type="match status" value="1"/>
</dbReference>
<keyword evidence="5" id="KW-1185">Reference proteome</keyword>
<dbReference type="Gene3D" id="3.50.4.10">
    <property type="entry name" value="Hepatocyte Growth Factor"/>
    <property type="match status" value="1"/>
</dbReference>
<reference evidence="5" key="1">
    <citation type="submission" date="2011-08" db="EMBL/GenBank/DDBJ databases">
        <authorList>
            <person name="Rombauts S."/>
        </authorList>
    </citation>
    <scope>NUCLEOTIDE SEQUENCE</scope>
    <source>
        <strain evidence="5">London</strain>
    </source>
</reference>
<dbReference type="EMBL" id="CAEY01001139">
    <property type="status" value="NOT_ANNOTATED_CDS"/>
    <property type="molecule type" value="Genomic_DNA"/>
</dbReference>
<evidence type="ECO:0000259" key="3">
    <source>
        <dbReference type="PROSITE" id="PS50948"/>
    </source>
</evidence>
<dbReference type="HOGENOM" id="CLU_011464_0_0_1"/>
<evidence type="ECO:0000256" key="1">
    <source>
        <dbReference type="SAM" id="Phobius"/>
    </source>
</evidence>
<dbReference type="SMART" id="SM00473">
    <property type="entry name" value="PAN_AP"/>
    <property type="match status" value="3"/>
</dbReference>
<protein>
    <recommendedName>
        <fullName evidence="3">Apple domain-containing protein</fullName>
    </recommendedName>
</protein>
<feature type="chain" id="PRO_5004580155" description="Apple domain-containing protein" evidence="2">
    <location>
        <begin position="21"/>
        <end position="1012"/>
    </location>
</feature>
<dbReference type="EnsemblMetazoa" id="tetur03g07230.1">
    <property type="protein sequence ID" value="tetur03g07230.1"/>
    <property type="gene ID" value="tetur03g07230"/>
</dbReference>
<organism evidence="4 5">
    <name type="scientific">Tetranychus urticae</name>
    <name type="common">Two-spotted spider mite</name>
    <dbReference type="NCBI Taxonomy" id="32264"/>
    <lineage>
        <taxon>Eukaryota</taxon>
        <taxon>Metazoa</taxon>
        <taxon>Ecdysozoa</taxon>
        <taxon>Arthropoda</taxon>
        <taxon>Chelicerata</taxon>
        <taxon>Arachnida</taxon>
        <taxon>Acari</taxon>
        <taxon>Acariformes</taxon>
        <taxon>Trombidiformes</taxon>
        <taxon>Prostigmata</taxon>
        <taxon>Eleutherengona</taxon>
        <taxon>Raphignathae</taxon>
        <taxon>Tetranychoidea</taxon>
        <taxon>Tetranychidae</taxon>
        <taxon>Tetranychus</taxon>
    </lineage>
</organism>
<keyword evidence="1" id="KW-1133">Transmembrane helix</keyword>
<feature type="domain" description="Apple" evidence="3">
    <location>
        <begin position="758"/>
        <end position="830"/>
    </location>
</feature>
<feature type="transmembrane region" description="Helical" evidence="1">
    <location>
        <begin position="938"/>
        <end position="963"/>
    </location>
</feature>
<name>T1K0C1_TETUR</name>
<feature type="signal peptide" evidence="2">
    <location>
        <begin position="1"/>
        <end position="20"/>
    </location>
</feature>
<dbReference type="Pfam" id="PF00024">
    <property type="entry name" value="PAN_1"/>
    <property type="match status" value="2"/>
</dbReference>
<keyword evidence="1" id="KW-0812">Transmembrane</keyword>
<keyword evidence="2" id="KW-0732">Signal</keyword>
<evidence type="ECO:0000313" key="4">
    <source>
        <dbReference type="EnsemblMetazoa" id="tetur03g07230.1"/>
    </source>
</evidence>
<evidence type="ECO:0000256" key="2">
    <source>
        <dbReference type="SAM" id="SignalP"/>
    </source>
</evidence>
<proteinExistence type="predicted"/>